<sequence length="601" mass="67161">MALAETVLRKVHKLGLIPKAIKLLPVISFVMAIASIGWLLVLPLDGQYRNTYISENALMPFQVNSYFRESEWNIVRGYREEVKKFEYDPISSKAEVVEKWLNSFGYITTYHHNGVTNDTLYAILHAPRGDDTEAMVLAVPWYTSDKEHNEGGIALAAALARYFSKMSIWSKNIILVFPETSHYPLRSWVEAYHTSLDQTAGSIEAAIVLEYGKNGDHFDYYEMFYEGLNGQLPNLDLLNTANMIGFHESLPSSIQGTPSHEISKNTYFTRLRTLLRGIGSLTLSGLSRNTPGCEAFSGWQIQAFTIKAKGSNGPADVTQLGRVVDSTFRSVNNLLEKFHQSFFFYLLLSTRNFVSIGTYLPAAVLVSIAFALSSLGAVLNSGVKFDEYIGGLTTILSTFFGIELCGVVMAFSLPYITINAPKEFEDVTVFQILCQFVLINVAVSFSPLFNIKSKYKFNKAVKYGLIALSLFFISMLIMTLLIVHFALALIIGILAVPLTFIQPLTLLRYVNENKAQIKISLCLFVSNPFFVLFIAGSYLDAESGAVSLMRGLLTSWHELQCWTWFVVILGWFPAWLAIGLGVVFGEHEVDYSKAINKLKSS</sequence>
<feature type="transmembrane region" description="Helical" evidence="1">
    <location>
        <begin position="391"/>
        <end position="416"/>
    </location>
</feature>
<reference evidence="3" key="1">
    <citation type="submission" date="2016-05" db="EMBL/GenBank/DDBJ databases">
        <title>Comparative genomics of biotechnologically important yeasts.</title>
        <authorList>
            <consortium name="DOE Joint Genome Institute"/>
            <person name="Riley R."/>
            <person name="Haridas S."/>
            <person name="Wolfe K.H."/>
            <person name="Lopes M.R."/>
            <person name="Hittinger C.T."/>
            <person name="Goker M."/>
            <person name="Salamov A."/>
            <person name="Wisecaver J."/>
            <person name="Long T.M."/>
            <person name="Aerts A.L."/>
            <person name="Barry K."/>
            <person name="Choi C."/>
            <person name="Clum A."/>
            <person name="Coughlan A.Y."/>
            <person name="Deshpande S."/>
            <person name="Douglass A.P."/>
            <person name="Hanson S.J."/>
            <person name="Klenk H.-P."/>
            <person name="Labutti K."/>
            <person name="Lapidus A."/>
            <person name="Lindquist E."/>
            <person name="Lipzen A."/>
            <person name="Meier-Kolthoff J.P."/>
            <person name="Ohm R.A."/>
            <person name="Otillar R.P."/>
            <person name="Pangilinan J."/>
            <person name="Peng Y."/>
            <person name="Rokas A."/>
            <person name="Rosa C.A."/>
            <person name="Scheuner C."/>
            <person name="Sibirny A.A."/>
            <person name="Slot J.C."/>
            <person name="Stielow J.B."/>
            <person name="Sun H."/>
            <person name="Kurtzman C.P."/>
            <person name="Blackwell M."/>
            <person name="Grigoriev I.V."/>
            <person name="Jeffries T.W."/>
        </authorList>
    </citation>
    <scope>NUCLEOTIDE SEQUENCE [LARGE SCALE GENOMIC DNA]</scope>
    <source>
        <strain evidence="3">NRRL Y-17324</strain>
    </source>
</reference>
<dbReference type="PIRSF" id="PIRSF036762">
    <property type="entry name" value="GAA1"/>
    <property type="match status" value="1"/>
</dbReference>
<organism evidence="2 3">
    <name type="scientific">Suhomyces tanzawaensis NRRL Y-17324</name>
    <dbReference type="NCBI Taxonomy" id="984487"/>
    <lineage>
        <taxon>Eukaryota</taxon>
        <taxon>Fungi</taxon>
        <taxon>Dikarya</taxon>
        <taxon>Ascomycota</taxon>
        <taxon>Saccharomycotina</taxon>
        <taxon>Pichiomycetes</taxon>
        <taxon>Debaryomycetaceae</taxon>
        <taxon>Suhomyces</taxon>
    </lineage>
</organism>
<proteinExistence type="predicted"/>
<keyword evidence="1" id="KW-1133">Transmembrane helix</keyword>
<dbReference type="OrthoDB" id="445301at2759"/>
<dbReference type="GeneID" id="30984918"/>
<feature type="transmembrane region" description="Helical" evidence="1">
    <location>
        <begin position="463"/>
        <end position="483"/>
    </location>
</feature>
<dbReference type="GO" id="GO:0016255">
    <property type="term" value="P:attachment of GPI anchor to protein"/>
    <property type="evidence" value="ECO:0007669"/>
    <property type="project" value="EnsemblFungi"/>
</dbReference>
<dbReference type="Proteomes" id="UP000094285">
    <property type="component" value="Unassembled WGS sequence"/>
</dbReference>
<dbReference type="Pfam" id="PF04114">
    <property type="entry name" value="Gaa1"/>
    <property type="match status" value="1"/>
</dbReference>
<dbReference type="EMBL" id="KV453909">
    <property type="protein sequence ID" value="ODV81551.1"/>
    <property type="molecule type" value="Genomic_DNA"/>
</dbReference>
<dbReference type="InterPro" id="IPR007246">
    <property type="entry name" value="Gaa1"/>
</dbReference>
<keyword evidence="1" id="KW-0472">Membrane</keyword>
<feature type="transmembrane region" description="Helical" evidence="1">
    <location>
        <begin position="519"/>
        <end position="539"/>
    </location>
</feature>
<evidence type="ECO:0000313" key="2">
    <source>
        <dbReference type="EMBL" id="ODV81551.1"/>
    </source>
</evidence>
<feature type="transmembrane region" description="Helical" evidence="1">
    <location>
        <begin position="489"/>
        <end position="507"/>
    </location>
</feature>
<feature type="transmembrane region" description="Helical" evidence="1">
    <location>
        <begin position="428"/>
        <end position="451"/>
    </location>
</feature>
<dbReference type="STRING" id="984487.A0A1E4SPV8"/>
<dbReference type="RefSeq" id="XP_020066673.1">
    <property type="nucleotide sequence ID" value="XM_020210782.1"/>
</dbReference>
<dbReference type="PANTHER" id="PTHR13304:SF0">
    <property type="entry name" value="GLYCOSYLPHOSPHATIDYLINOSITOL ANCHOR ATTACHMENT 1 PROTEIN"/>
    <property type="match status" value="1"/>
</dbReference>
<protein>
    <submittedName>
        <fullName evidence="2">Gaa1-domain-containing protein</fullName>
    </submittedName>
</protein>
<name>A0A1E4SPV8_9ASCO</name>
<feature type="transmembrane region" description="Helical" evidence="1">
    <location>
        <begin position="21"/>
        <end position="41"/>
    </location>
</feature>
<feature type="transmembrane region" description="Helical" evidence="1">
    <location>
        <begin position="562"/>
        <end position="584"/>
    </location>
</feature>
<keyword evidence="3" id="KW-1185">Reference proteome</keyword>
<evidence type="ECO:0000256" key="1">
    <source>
        <dbReference type="SAM" id="Phobius"/>
    </source>
</evidence>
<evidence type="ECO:0000313" key="3">
    <source>
        <dbReference type="Proteomes" id="UP000094285"/>
    </source>
</evidence>
<dbReference type="PANTHER" id="PTHR13304">
    <property type="entry name" value="GLYCOSYLPHOSPHATIDYLINOSITOL ANCHOR ATTACHMENT 1 PROTEIN"/>
    <property type="match status" value="1"/>
</dbReference>
<feature type="transmembrane region" description="Helical" evidence="1">
    <location>
        <begin position="359"/>
        <end position="379"/>
    </location>
</feature>
<accession>A0A1E4SPV8</accession>
<gene>
    <name evidence="2" type="ORF">CANTADRAFT_58655</name>
</gene>
<dbReference type="GO" id="GO:0042765">
    <property type="term" value="C:GPI-anchor transamidase complex"/>
    <property type="evidence" value="ECO:0007669"/>
    <property type="project" value="EnsemblFungi"/>
</dbReference>
<dbReference type="AlphaFoldDB" id="A0A1E4SPV8"/>
<keyword evidence="1" id="KW-0812">Transmembrane</keyword>